<sequence>MIIYLSKQKIENLFTEMKLSRKIGFLRVRKIELKSSTLSLHGEIRRANDSIEFIDKFNYIIKILRKNNQLLKFENDIKEIKLFSYYYISGKMSGLEKDVFNSDEIIDFHIKSQNPNYTSIDIKCSANNIELFSRTVSEKYRISSGAFFLMNEEFSVELIVWVTSVDIDSKRIIGSPLIISCNNNSNQIISKKLGIK</sequence>
<dbReference type="STRING" id="100884.GCA_000269565_03634"/>
<dbReference type="GeneID" id="78231386"/>
<evidence type="ECO:0000313" key="2">
    <source>
        <dbReference type="Proteomes" id="UP000003157"/>
    </source>
</evidence>
<dbReference type="EMBL" id="ADKX01000046">
    <property type="protein sequence ID" value="EFW03416.1"/>
    <property type="molecule type" value="Genomic_DNA"/>
</dbReference>
<evidence type="ECO:0000313" key="1">
    <source>
        <dbReference type="EMBL" id="EFW03416.1"/>
    </source>
</evidence>
<keyword evidence="2" id="KW-1185">Reference proteome</keyword>
<dbReference type="Proteomes" id="UP000003157">
    <property type="component" value="Unassembled WGS sequence"/>
</dbReference>
<dbReference type="AlphaFoldDB" id="E7GEG5"/>
<comment type="caution">
    <text evidence="1">The sequence shown here is derived from an EMBL/GenBank/DDBJ whole genome shotgun (WGS) entry which is preliminary data.</text>
</comment>
<dbReference type="HOGENOM" id="CLU_1388205_0_0_9"/>
<accession>E7GEG5</accession>
<proteinExistence type="predicted"/>
<dbReference type="RefSeq" id="WP_008790189.1">
    <property type="nucleotide sequence ID" value="NZ_AKCB01000004.1"/>
</dbReference>
<organism evidence="1 2">
    <name type="scientific">Coprobacillus cateniformis</name>
    <dbReference type="NCBI Taxonomy" id="100884"/>
    <lineage>
        <taxon>Bacteria</taxon>
        <taxon>Bacillati</taxon>
        <taxon>Bacillota</taxon>
        <taxon>Erysipelotrichia</taxon>
        <taxon>Erysipelotrichales</taxon>
        <taxon>Coprobacillaceae</taxon>
        <taxon>Coprobacillus</taxon>
    </lineage>
</organism>
<name>E7GEG5_9FIRM</name>
<protein>
    <submittedName>
        <fullName evidence="1">Uncharacterized protein</fullName>
    </submittedName>
</protein>
<gene>
    <name evidence="1" type="ORF">HMPREF9488_03107</name>
</gene>
<reference evidence="1 2" key="1">
    <citation type="submission" date="2010-12" db="EMBL/GenBank/DDBJ databases">
        <title>The Genome Sequence of Coprobacillus sp. strain 29_1.</title>
        <authorList>
            <consortium name="The Broad Institute Genome Sequencing Platform"/>
            <person name="Earl A."/>
            <person name="Ward D."/>
            <person name="Feldgarden M."/>
            <person name="Gevers D."/>
            <person name="Daigneault M."/>
            <person name="Sibley C.D."/>
            <person name="White A."/>
            <person name="Strauss J."/>
            <person name="Allen-Vercoe E."/>
            <person name="Young S.K."/>
            <person name="Zeng Q."/>
            <person name="Gargeya S."/>
            <person name="Fitzgerald M."/>
            <person name="Haas B."/>
            <person name="Abouelleil A."/>
            <person name="Alvarado L."/>
            <person name="Arachchi H.M."/>
            <person name="Berlin A."/>
            <person name="Brown A."/>
            <person name="Chapman S.B."/>
            <person name="Chen Z."/>
            <person name="Dunbar C."/>
            <person name="Freedman E."/>
            <person name="Gearin G."/>
            <person name="Gellesch M."/>
            <person name="Goldberg J."/>
            <person name="Griggs A."/>
            <person name="Gujja S."/>
            <person name="Heilman E."/>
            <person name="Heiman D."/>
            <person name="Howarth C."/>
            <person name="Larson L."/>
            <person name="Lui A."/>
            <person name="MacDonald P.J.P."/>
            <person name="Mehta T."/>
            <person name="Montmayeur A."/>
            <person name="Murphy C."/>
            <person name="Neiman D."/>
            <person name="Pearson M."/>
            <person name="Priest M."/>
            <person name="Roberts A."/>
            <person name="Saif S."/>
            <person name="Shea T."/>
            <person name="Shenoy N."/>
            <person name="Sisk P."/>
            <person name="Stolte C."/>
            <person name="Sykes S."/>
            <person name="White J."/>
            <person name="Yandava C."/>
            <person name="Nusbaum C."/>
            <person name="Birren B."/>
        </authorList>
    </citation>
    <scope>NUCLEOTIDE SEQUENCE [LARGE SCALE GENOMIC DNA]</scope>
    <source>
        <strain evidence="1 2">29_1</strain>
    </source>
</reference>